<feature type="compositionally biased region" description="Low complexity" evidence="1">
    <location>
        <begin position="18"/>
        <end position="28"/>
    </location>
</feature>
<feature type="compositionally biased region" description="Polar residues" evidence="1">
    <location>
        <begin position="602"/>
        <end position="618"/>
    </location>
</feature>
<feature type="region of interest" description="Disordered" evidence="1">
    <location>
        <begin position="1"/>
        <end position="32"/>
    </location>
</feature>
<feature type="compositionally biased region" description="Polar residues" evidence="1">
    <location>
        <begin position="555"/>
        <end position="569"/>
    </location>
</feature>
<sequence length="618" mass="68062">MTQRNKPSSLPYPPQSQIPPSSVSAVSPTYPPQPLLIRPQPPRIYEFTPQQGAEGDLLTITLASDQPGLPLKIGFGSFIAETKQLQHPTYTTLTTRVPSFSLTRCHELGVPLSIIAWSGDNEVTDSWLVGYFFYNNLAPSADDPNLGQRKRSADDPVDYEKAYKRLSGGSGTGSSASRTEDTAPSTTGYMTGNAPTYSSTNQFYNIAPAPSSSTGYGAPGFRTDEAARNFFPEANRFWPQPRVNSILSLSFLAGQIMGVGYPYRPPPPSQVASSTSTSHAMSDPSHEYAGARTSDIVGNPPPGMPPTGNIAMSNVSYDMSQTSPNFITPQPPPPSISTDFVHHAKSSLAISPSDSTSHPYMEQSSSEFNPYAQLLNKANLIIDGDLDSMAINWTPEEWDNRRRLVQFWRRQENNEIICTFAPVAPSDRQPNSIVVSCIYWEDRNECFITSVDTIFLLESLIGVRFTVEEKNRIRRNLEGFRPLTVSKLKPDSAEFFKLLMSFPNPKPRNIEKDVKAFHWKTLPLALKKIIGKYTASYSSTASVNLDALQSAYPPVSQQISPTQANPPSASTINQPSSTSQQQQLHTSDEPPQHALFDPDSIQDFTQQPEGSDFNSNNM</sequence>
<feature type="region of interest" description="Disordered" evidence="1">
    <location>
        <begin position="164"/>
        <end position="194"/>
    </location>
</feature>
<gene>
    <name evidence="3" type="ORF">INT44_004012</name>
</gene>
<keyword evidence="4" id="KW-1185">Reference proteome</keyword>
<dbReference type="GO" id="GO:0005634">
    <property type="term" value="C:nucleus"/>
    <property type="evidence" value="ECO:0007669"/>
    <property type="project" value="TreeGrafter"/>
</dbReference>
<evidence type="ECO:0000313" key="3">
    <source>
        <dbReference type="EMBL" id="KAG2188872.1"/>
    </source>
</evidence>
<organism evidence="3 4">
    <name type="scientific">Umbelopsis vinacea</name>
    <dbReference type="NCBI Taxonomy" id="44442"/>
    <lineage>
        <taxon>Eukaryota</taxon>
        <taxon>Fungi</taxon>
        <taxon>Fungi incertae sedis</taxon>
        <taxon>Mucoromycota</taxon>
        <taxon>Mucoromycotina</taxon>
        <taxon>Umbelopsidomycetes</taxon>
        <taxon>Umbelopsidales</taxon>
        <taxon>Umbelopsidaceae</taxon>
        <taxon>Umbelopsis</taxon>
    </lineage>
</organism>
<feature type="region of interest" description="Disordered" evidence="1">
    <location>
        <begin position="554"/>
        <end position="618"/>
    </location>
</feature>
<feature type="compositionally biased region" description="Polar residues" evidence="1">
    <location>
        <begin position="182"/>
        <end position="194"/>
    </location>
</feature>
<protein>
    <recommendedName>
        <fullName evidence="2">DUF7082 domain-containing protein</fullName>
    </recommendedName>
</protein>
<accession>A0A8H7UP40</accession>
<evidence type="ECO:0000259" key="2">
    <source>
        <dbReference type="Pfam" id="PF23305"/>
    </source>
</evidence>
<dbReference type="Pfam" id="PF23305">
    <property type="entry name" value="DUF7082"/>
    <property type="match status" value="1"/>
</dbReference>
<feature type="domain" description="DUF7082" evidence="2">
    <location>
        <begin position="377"/>
        <end position="530"/>
    </location>
</feature>
<comment type="caution">
    <text evidence="3">The sequence shown here is derived from an EMBL/GenBank/DDBJ whole genome shotgun (WGS) entry which is preliminary data.</text>
</comment>
<feature type="compositionally biased region" description="Low complexity" evidence="1">
    <location>
        <begin position="570"/>
        <end position="585"/>
    </location>
</feature>
<proteinExistence type="predicted"/>
<feature type="region of interest" description="Disordered" evidence="1">
    <location>
        <begin position="267"/>
        <end position="303"/>
    </location>
</feature>
<dbReference type="AlphaFoldDB" id="A0A8H7UP40"/>
<name>A0A8H7UP40_9FUNG</name>
<dbReference type="OrthoDB" id="1751210at2759"/>
<dbReference type="InterPro" id="IPR055509">
    <property type="entry name" value="DUF7082"/>
</dbReference>
<dbReference type="EMBL" id="JAEPRA010000001">
    <property type="protein sequence ID" value="KAG2188872.1"/>
    <property type="molecule type" value="Genomic_DNA"/>
</dbReference>
<feature type="compositionally biased region" description="Polar residues" evidence="1">
    <location>
        <begin position="270"/>
        <end position="280"/>
    </location>
</feature>
<evidence type="ECO:0000256" key="1">
    <source>
        <dbReference type="SAM" id="MobiDB-lite"/>
    </source>
</evidence>
<dbReference type="PANTHER" id="PTHR39463:SF1">
    <property type="entry name" value="MEDUSA"/>
    <property type="match status" value="1"/>
</dbReference>
<dbReference type="Proteomes" id="UP000612746">
    <property type="component" value="Unassembled WGS sequence"/>
</dbReference>
<dbReference type="PANTHER" id="PTHR39463">
    <property type="entry name" value="MEDUSA"/>
    <property type="match status" value="1"/>
</dbReference>
<reference evidence="3" key="1">
    <citation type="submission" date="2020-12" db="EMBL/GenBank/DDBJ databases">
        <title>Metabolic potential, ecology and presence of endohyphal bacteria is reflected in genomic diversity of Mucoromycotina.</title>
        <authorList>
            <person name="Muszewska A."/>
            <person name="Okrasinska A."/>
            <person name="Steczkiewicz K."/>
            <person name="Drgas O."/>
            <person name="Orlowska M."/>
            <person name="Perlinska-Lenart U."/>
            <person name="Aleksandrzak-Piekarczyk T."/>
            <person name="Szatraj K."/>
            <person name="Zielenkiewicz U."/>
            <person name="Pilsyk S."/>
            <person name="Malc E."/>
            <person name="Mieczkowski P."/>
            <person name="Kruszewska J.S."/>
            <person name="Biernat P."/>
            <person name="Pawlowska J."/>
        </authorList>
    </citation>
    <scope>NUCLEOTIDE SEQUENCE</scope>
    <source>
        <strain evidence="3">WA0000051536</strain>
    </source>
</reference>
<evidence type="ECO:0000313" key="4">
    <source>
        <dbReference type="Proteomes" id="UP000612746"/>
    </source>
</evidence>